<comment type="caution">
    <text evidence="2">The sequence shown here is derived from an EMBL/GenBank/DDBJ whole genome shotgun (WGS) entry which is preliminary data.</text>
</comment>
<accession>A0ABW2EY94</accession>
<keyword evidence="3" id="KW-1185">Reference proteome</keyword>
<evidence type="ECO:0000256" key="1">
    <source>
        <dbReference type="SAM" id="MobiDB-lite"/>
    </source>
</evidence>
<evidence type="ECO:0008006" key="4">
    <source>
        <dbReference type="Google" id="ProtNLM"/>
    </source>
</evidence>
<dbReference type="EMBL" id="JBHSZP010000013">
    <property type="protein sequence ID" value="MFC7089019.1"/>
    <property type="molecule type" value="Genomic_DNA"/>
</dbReference>
<feature type="region of interest" description="Disordered" evidence="1">
    <location>
        <begin position="1"/>
        <end position="24"/>
    </location>
</feature>
<name>A0ABW2EY94_9GAMM</name>
<dbReference type="RefSeq" id="WP_346062648.1">
    <property type="nucleotide sequence ID" value="NZ_BAAADR010000012.1"/>
</dbReference>
<protein>
    <recommendedName>
        <fullName evidence="4">DUF1127 domain-containing protein</fullName>
    </recommendedName>
</protein>
<organism evidence="2 3">
    <name type="scientific">Halomonas salifodinae</name>
    <dbReference type="NCBI Taxonomy" id="438745"/>
    <lineage>
        <taxon>Bacteria</taxon>
        <taxon>Pseudomonadati</taxon>
        <taxon>Pseudomonadota</taxon>
        <taxon>Gammaproteobacteria</taxon>
        <taxon>Oceanospirillales</taxon>
        <taxon>Halomonadaceae</taxon>
        <taxon>Halomonas</taxon>
    </lineage>
</organism>
<proteinExistence type="predicted"/>
<reference evidence="3" key="1">
    <citation type="journal article" date="2019" name="Int. J. Syst. Evol. Microbiol.">
        <title>The Global Catalogue of Microorganisms (GCM) 10K type strain sequencing project: providing services to taxonomists for standard genome sequencing and annotation.</title>
        <authorList>
            <consortium name="The Broad Institute Genomics Platform"/>
            <consortium name="The Broad Institute Genome Sequencing Center for Infectious Disease"/>
            <person name="Wu L."/>
            <person name="Ma J."/>
        </authorList>
    </citation>
    <scope>NUCLEOTIDE SEQUENCE [LARGE SCALE GENOMIC DNA]</scope>
    <source>
        <strain evidence="3">CGMCC 1.13666</strain>
    </source>
</reference>
<evidence type="ECO:0000313" key="2">
    <source>
        <dbReference type="EMBL" id="MFC7089019.1"/>
    </source>
</evidence>
<feature type="compositionally biased region" description="Basic and acidic residues" evidence="1">
    <location>
        <begin position="1"/>
        <end position="14"/>
    </location>
</feature>
<sequence>MSLYEPLHRAETTKDTPPPPPPPRLDFYMPAMPPLGLIHALERRWWAYRRRRQFRRRFLPLLAYDDHILEDMGHRRDDILWASRLPLEVDALAALEECRSRAASPEPIGACR</sequence>
<gene>
    <name evidence="2" type="ORF">ACFQH5_05610</name>
</gene>
<evidence type="ECO:0000313" key="3">
    <source>
        <dbReference type="Proteomes" id="UP001596411"/>
    </source>
</evidence>
<dbReference type="Proteomes" id="UP001596411">
    <property type="component" value="Unassembled WGS sequence"/>
</dbReference>